<evidence type="ECO:0000256" key="3">
    <source>
        <dbReference type="ARBA" id="ARBA00022833"/>
    </source>
</evidence>
<evidence type="ECO:0000313" key="7">
    <source>
        <dbReference type="Proteomes" id="UP001642260"/>
    </source>
</evidence>
<dbReference type="PROSITE" id="PS51999">
    <property type="entry name" value="ZF_GRF"/>
    <property type="match status" value="1"/>
</dbReference>
<evidence type="ECO:0000256" key="1">
    <source>
        <dbReference type="ARBA" id="ARBA00022723"/>
    </source>
</evidence>
<sequence>MVNTIRGIPAHCNCGARVSRNTSRTKNNPGRLFHSCPFGNEQNRSHVFKWTDESMVEEIEDLKPKILDLESAIAENGKRLRNSTSLIQSITLESRTSSTLVHRLEARLSAFDQDIQGLKMELKGFRNMVVCLIVLFLCYKVFL</sequence>
<dbReference type="PANTHER" id="PTHR33248">
    <property type="entry name" value="ZINC ION-BINDING PROTEIN"/>
    <property type="match status" value="1"/>
</dbReference>
<evidence type="ECO:0000256" key="4">
    <source>
        <dbReference type="PROSITE-ProRule" id="PRU01343"/>
    </source>
</evidence>
<evidence type="ECO:0000313" key="6">
    <source>
        <dbReference type="EMBL" id="CAH8390341.1"/>
    </source>
</evidence>
<keyword evidence="7" id="KW-1185">Reference proteome</keyword>
<evidence type="ECO:0000259" key="5">
    <source>
        <dbReference type="PROSITE" id="PS51999"/>
    </source>
</evidence>
<feature type="domain" description="GRF-type" evidence="5">
    <location>
        <begin position="12"/>
        <end position="54"/>
    </location>
</feature>
<dbReference type="EMBL" id="CAKOAT010890709">
    <property type="protein sequence ID" value="CAH8390341.1"/>
    <property type="molecule type" value="Genomic_DNA"/>
</dbReference>
<dbReference type="InterPro" id="IPR010666">
    <property type="entry name" value="Znf_GRF"/>
</dbReference>
<dbReference type="Pfam" id="PF06839">
    <property type="entry name" value="Zn_ribbon_GRF"/>
    <property type="match status" value="1"/>
</dbReference>
<accession>A0ABC8M308</accession>
<dbReference type="GO" id="GO:0008270">
    <property type="term" value="F:zinc ion binding"/>
    <property type="evidence" value="ECO:0007669"/>
    <property type="project" value="UniProtKB-KW"/>
</dbReference>
<organism evidence="6 7">
    <name type="scientific">Eruca vesicaria subsp. sativa</name>
    <name type="common">Garden rocket</name>
    <name type="synonym">Eruca sativa</name>
    <dbReference type="NCBI Taxonomy" id="29727"/>
    <lineage>
        <taxon>Eukaryota</taxon>
        <taxon>Viridiplantae</taxon>
        <taxon>Streptophyta</taxon>
        <taxon>Embryophyta</taxon>
        <taxon>Tracheophyta</taxon>
        <taxon>Spermatophyta</taxon>
        <taxon>Magnoliopsida</taxon>
        <taxon>eudicotyledons</taxon>
        <taxon>Gunneridae</taxon>
        <taxon>Pentapetalae</taxon>
        <taxon>rosids</taxon>
        <taxon>malvids</taxon>
        <taxon>Brassicales</taxon>
        <taxon>Brassicaceae</taxon>
        <taxon>Brassiceae</taxon>
        <taxon>Eruca</taxon>
    </lineage>
</organism>
<keyword evidence="2 4" id="KW-0863">Zinc-finger</keyword>
<evidence type="ECO:0000256" key="2">
    <source>
        <dbReference type="ARBA" id="ARBA00022771"/>
    </source>
</evidence>
<comment type="caution">
    <text evidence="6">The sequence shown here is derived from an EMBL/GenBank/DDBJ whole genome shotgun (WGS) entry which is preliminary data.</text>
</comment>
<keyword evidence="1" id="KW-0479">Metal-binding</keyword>
<dbReference type="AlphaFoldDB" id="A0ABC8M308"/>
<name>A0ABC8M308_ERUVS</name>
<protein>
    <recommendedName>
        <fullName evidence="5">GRF-type domain-containing protein</fullName>
    </recommendedName>
</protein>
<reference evidence="6 7" key="1">
    <citation type="submission" date="2022-03" db="EMBL/GenBank/DDBJ databases">
        <authorList>
            <person name="Macdonald S."/>
            <person name="Ahmed S."/>
            <person name="Newling K."/>
        </authorList>
    </citation>
    <scope>NUCLEOTIDE SEQUENCE [LARGE SCALE GENOMIC DNA]</scope>
</reference>
<proteinExistence type="predicted"/>
<keyword evidence="3" id="KW-0862">Zinc</keyword>
<dbReference type="Proteomes" id="UP001642260">
    <property type="component" value="Unassembled WGS sequence"/>
</dbReference>
<gene>
    <name evidence="6" type="ORF">ERUC_LOCUS42824</name>
</gene>